<evidence type="ECO:0000313" key="5">
    <source>
        <dbReference type="Proteomes" id="UP000247792"/>
    </source>
</evidence>
<dbReference type="InterPro" id="IPR038492">
    <property type="entry name" value="GBBH-like_N_sf"/>
</dbReference>
<organism evidence="4 5">
    <name type="scientific">Undibacterium pigrum</name>
    <dbReference type="NCBI Taxonomy" id="401470"/>
    <lineage>
        <taxon>Bacteria</taxon>
        <taxon>Pseudomonadati</taxon>
        <taxon>Pseudomonadota</taxon>
        <taxon>Betaproteobacteria</taxon>
        <taxon>Burkholderiales</taxon>
        <taxon>Oxalobacteraceae</taxon>
        <taxon>Undibacterium</taxon>
    </lineage>
</organism>
<comment type="caution">
    <text evidence="4">The sequence shown here is derived from an EMBL/GenBank/DDBJ whole genome shotgun (WGS) entry which is preliminary data.</text>
</comment>
<protein>
    <submittedName>
        <fullName evidence="4">DUF971 family protein</fullName>
    </submittedName>
</protein>
<reference evidence="4 5" key="1">
    <citation type="submission" date="2018-05" db="EMBL/GenBank/DDBJ databases">
        <title>Genomic Encyclopedia of Type Strains, Phase IV (KMG-IV): sequencing the most valuable type-strain genomes for metagenomic binning, comparative biology and taxonomic classification.</title>
        <authorList>
            <person name="Goeker M."/>
        </authorList>
    </citation>
    <scope>NUCLEOTIDE SEQUENCE [LARGE SCALE GENOMIC DNA]</scope>
    <source>
        <strain evidence="4 5">DSM 19792</strain>
    </source>
</reference>
<dbReference type="PANTHER" id="PTHR35303">
    <property type="entry name" value="OS02G0197800 PROTEIN"/>
    <property type="match status" value="1"/>
</dbReference>
<proteinExistence type="predicted"/>
<dbReference type="OrthoDB" id="9794178at2"/>
<dbReference type="EMBL" id="QJKB01000005">
    <property type="protein sequence ID" value="PXX42602.1"/>
    <property type="molecule type" value="Genomic_DNA"/>
</dbReference>
<keyword evidence="1" id="KW-0479">Metal-binding</keyword>
<dbReference type="InterPro" id="IPR010376">
    <property type="entry name" value="GBBH-like_N"/>
</dbReference>
<dbReference type="PANTHER" id="PTHR35303:SF5">
    <property type="entry name" value="OS02G0197800 PROTEIN"/>
    <property type="match status" value="1"/>
</dbReference>
<sequence>MSIGNPQPTSLNARTQSRVLEVAFDDGKAFSLPFELLRVSSPSAEVRGHGPGQETLQTGKRDVGIIGIEPVGNYAIKPIFSDQHSSGIFTWDYLYWLGENQAQVWQEYLEKLQAAGFVGETGRDAPMVVKGGGSCGTKH</sequence>
<dbReference type="Proteomes" id="UP000247792">
    <property type="component" value="Unassembled WGS sequence"/>
</dbReference>
<dbReference type="Pfam" id="PF06155">
    <property type="entry name" value="GBBH-like_N"/>
    <property type="match status" value="1"/>
</dbReference>
<accession>A0A318J625</accession>
<evidence type="ECO:0000313" key="4">
    <source>
        <dbReference type="EMBL" id="PXX42602.1"/>
    </source>
</evidence>
<dbReference type="Gene3D" id="3.30.2020.30">
    <property type="match status" value="1"/>
</dbReference>
<feature type="domain" description="Gamma-butyrobetaine hydroxylase-like N-terminal" evidence="3">
    <location>
        <begin position="13"/>
        <end position="95"/>
    </location>
</feature>
<dbReference type="GO" id="GO:0046872">
    <property type="term" value="F:metal ion binding"/>
    <property type="evidence" value="ECO:0007669"/>
    <property type="project" value="UniProtKB-KW"/>
</dbReference>
<keyword evidence="2" id="KW-0408">Iron</keyword>
<evidence type="ECO:0000256" key="1">
    <source>
        <dbReference type="ARBA" id="ARBA00022723"/>
    </source>
</evidence>
<keyword evidence="5" id="KW-1185">Reference proteome</keyword>
<evidence type="ECO:0000256" key="2">
    <source>
        <dbReference type="ARBA" id="ARBA00023004"/>
    </source>
</evidence>
<dbReference type="RefSeq" id="WP_110256139.1">
    <property type="nucleotide sequence ID" value="NZ_QJKB01000005.1"/>
</dbReference>
<evidence type="ECO:0000259" key="3">
    <source>
        <dbReference type="Pfam" id="PF06155"/>
    </source>
</evidence>
<gene>
    <name evidence="4" type="ORF">DFR42_105260</name>
</gene>
<name>A0A318J625_9BURK</name>
<dbReference type="AlphaFoldDB" id="A0A318J625"/>